<dbReference type="RefSeq" id="WP_315881134.1">
    <property type="nucleotide sequence ID" value="NZ_JAWCTQ010000056.1"/>
</dbReference>
<dbReference type="EMBL" id="JAWCTQ010000056">
    <property type="protein sequence ID" value="MDT9686097.1"/>
    <property type="molecule type" value="Genomic_DNA"/>
</dbReference>
<feature type="region of interest" description="Disordered" evidence="1">
    <location>
        <begin position="1"/>
        <end position="23"/>
    </location>
</feature>
<evidence type="ECO:0000256" key="1">
    <source>
        <dbReference type="SAM" id="MobiDB-lite"/>
    </source>
</evidence>
<evidence type="ECO:0000259" key="2">
    <source>
        <dbReference type="Pfam" id="PF15532"/>
    </source>
</evidence>
<feature type="domain" description="Bacterial toxin 30" evidence="2">
    <location>
        <begin position="21"/>
        <end position="123"/>
    </location>
</feature>
<proteinExistence type="predicted"/>
<sequence length="132" mass="14469">CRAPTPWSPRPGSGRFSNGANPMSIIPKNAVKEAWTEQAGGVAQGVKWKWKDDVTGKTVRMRVHAADPKAPAGSNAAKGDIYRIQIGNQYQDVSGHLWHKNVHNENSPHYNSAGANATHIPWPSQHPRPSYN</sequence>
<feature type="region of interest" description="Disordered" evidence="1">
    <location>
        <begin position="100"/>
        <end position="132"/>
    </location>
</feature>
<protein>
    <submittedName>
        <fullName evidence="3">Polymorphic toxin type 30 domain-containing protein</fullName>
    </submittedName>
</protein>
<evidence type="ECO:0000313" key="3">
    <source>
        <dbReference type="EMBL" id="MDT9686097.1"/>
    </source>
</evidence>
<organism evidence="3 4">
    <name type="scientific">Streptomyces tamarix</name>
    <dbReference type="NCBI Taxonomy" id="3078565"/>
    <lineage>
        <taxon>Bacteria</taxon>
        <taxon>Bacillati</taxon>
        <taxon>Actinomycetota</taxon>
        <taxon>Actinomycetes</taxon>
        <taxon>Kitasatosporales</taxon>
        <taxon>Streptomycetaceae</taxon>
        <taxon>Streptomyces</taxon>
    </lineage>
</organism>
<comment type="caution">
    <text evidence="3">The sequence shown here is derived from an EMBL/GenBank/DDBJ whole genome shotgun (WGS) entry which is preliminary data.</text>
</comment>
<dbReference type="InterPro" id="IPR029111">
    <property type="entry name" value="Ntox30"/>
</dbReference>
<evidence type="ECO:0000313" key="4">
    <source>
        <dbReference type="Proteomes" id="UP001250181"/>
    </source>
</evidence>
<feature type="non-terminal residue" evidence="3">
    <location>
        <position position="1"/>
    </location>
</feature>
<keyword evidence="4" id="KW-1185">Reference proteome</keyword>
<accession>A0ABU3QTN4</accession>
<reference evidence="3 4" key="1">
    <citation type="submission" date="2023-09" db="EMBL/GenBank/DDBJ databases">
        <title>Streptomyces sp. nov.: A antagonism against Alternaria gaisen Producing Streptochlin, Isolated from Tamarix root soil.</title>
        <authorList>
            <person name="Chen Y."/>
        </authorList>
    </citation>
    <scope>NUCLEOTIDE SEQUENCE [LARGE SCALE GENOMIC DNA]</scope>
    <source>
        <strain evidence="3 4">TRM76323</strain>
    </source>
</reference>
<gene>
    <name evidence="3" type="ORF">RND61_29110</name>
</gene>
<name>A0ABU3QTN4_9ACTN</name>
<dbReference type="Proteomes" id="UP001250181">
    <property type="component" value="Unassembled WGS sequence"/>
</dbReference>
<feature type="compositionally biased region" description="Polar residues" evidence="1">
    <location>
        <begin position="104"/>
        <end position="115"/>
    </location>
</feature>
<dbReference type="Pfam" id="PF15532">
    <property type="entry name" value="Ntox30"/>
    <property type="match status" value="1"/>
</dbReference>